<evidence type="ECO:0000313" key="1">
    <source>
        <dbReference type="EMBL" id="KAK3782152.1"/>
    </source>
</evidence>
<keyword evidence="2" id="KW-1185">Reference proteome</keyword>
<gene>
    <name evidence="1" type="ORF">RRG08_032904</name>
</gene>
<accession>A0AAE1A6Z1</accession>
<name>A0AAE1A6Z1_9GAST</name>
<comment type="caution">
    <text evidence="1">The sequence shown here is derived from an EMBL/GenBank/DDBJ whole genome shotgun (WGS) entry which is preliminary data.</text>
</comment>
<reference evidence="1" key="1">
    <citation type="journal article" date="2023" name="G3 (Bethesda)">
        <title>A reference genome for the long-term kleptoplast-retaining sea slug Elysia crispata morphotype clarki.</title>
        <authorList>
            <person name="Eastman K.E."/>
            <person name="Pendleton A.L."/>
            <person name="Shaikh M.A."/>
            <person name="Suttiyut T."/>
            <person name="Ogas R."/>
            <person name="Tomko P."/>
            <person name="Gavelis G."/>
            <person name="Widhalm J.R."/>
            <person name="Wisecaver J.H."/>
        </authorList>
    </citation>
    <scope>NUCLEOTIDE SEQUENCE</scope>
    <source>
        <strain evidence="1">ECLA1</strain>
    </source>
</reference>
<dbReference type="Proteomes" id="UP001283361">
    <property type="component" value="Unassembled WGS sequence"/>
</dbReference>
<proteinExistence type="predicted"/>
<dbReference type="EMBL" id="JAWDGP010002535">
    <property type="protein sequence ID" value="KAK3782152.1"/>
    <property type="molecule type" value="Genomic_DNA"/>
</dbReference>
<sequence length="85" mass="9677">MVINRINILELLAKFLRSLAGIYRMDQPSEENQKYRASSTKNSGGIILMYVDGDCWGCDDILLNDVGFLQADEGETLCMRLRSMR</sequence>
<organism evidence="1 2">
    <name type="scientific">Elysia crispata</name>
    <name type="common">lettuce slug</name>
    <dbReference type="NCBI Taxonomy" id="231223"/>
    <lineage>
        <taxon>Eukaryota</taxon>
        <taxon>Metazoa</taxon>
        <taxon>Spiralia</taxon>
        <taxon>Lophotrochozoa</taxon>
        <taxon>Mollusca</taxon>
        <taxon>Gastropoda</taxon>
        <taxon>Heterobranchia</taxon>
        <taxon>Euthyneura</taxon>
        <taxon>Panpulmonata</taxon>
        <taxon>Sacoglossa</taxon>
        <taxon>Placobranchoidea</taxon>
        <taxon>Plakobranchidae</taxon>
        <taxon>Elysia</taxon>
    </lineage>
</organism>
<evidence type="ECO:0000313" key="2">
    <source>
        <dbReference type="Proteomes" id="UP001283361"/>
    </source>
</evidence>
<dbReference type="AlphaFoldDB" id="A0AAE1A6Z1"/>
<protein>
    <submittedName>
        <fullName evidence="1">Uncharacterized protein</fullName>
    </submittedName>
</protein>